<reference evidence="7" key="1">
    <citation type="submission" date="2020-08" db="EMBL/GenBank/DDBJ databases">
        <title>Genome public.</title>
        <authorList>
            <person name="Liu C."/>
            <person name="Sun Q."/>
        </authorList>
    </citation>
    <scope>NUCLEOTIDE SEQUENCE</scope>
    <source>
        <strain evidence="7">NSJ-32</strain>
    </source>
</reference>
<keyword evidence="4" id="KW-0812">Transmembrane</keyword>
<dbReference type="EMBL" id="JACRSQ010000057">
    <property type="protein sequence ID" value="MBC8545220.1"/>
    <property type="molecule type" value="Genomic_DNA"/>
</dbReference>
<keyword evidence="4" id="KW-0472">Membrane</keyword>
<dbReference type="InterPro" id="IPR013783">
    <property type="entry name" value="Ig-like_fold"/>
</dbReference>
<dbReference type="Pfam" id="PF17802">
    <property type="entry name" value="SpaA"/>
    <property type="match status" value="5"/>
</dbReference>
<feature type="domain" description="SpaA-like prealbumin fold" evidence="6">
    <location>
        <begin position="1310"/>
        <end position="1396"/>
    </location>
</feature>
<evidence type="ECO:0000256" key="5">
    <source>
        <dbReference type="SAM" id="SignalP"/>
    </source>
</evidence>
<gene>
    <name evidence="7" type="ORF">H8730_16935</name>
</gene>
<evidence type="ECO:0000256" key="4">
    <source>
        <dbReference type="SAM" id="Phobius"/>
    </source>
</evidence>
<dbReference type="Gene3D" id="2.60.40.10">
    <property type="entry name" value="Immunoglobulins"/>
    <property type="match status" value="8"/>
</dbReference>
<comment type="caution">
    <text evidence="7">The sequence shown here is derived from an EMBL/GenBank/DDBJ whole genome shotgun (WGS) entry which is preliminary data.</text>
</comment>
<keyword evidence="4" id="KW-1133">Transmembrane helix</keyword>
<feature type="domain" description="SpaA-like prealbumin fold" evidence="6">
    <location>
        <begin position="747"/>
        <end position="834"/>
    </location>
</feature>
<accession>A0A926DXW6</accession>
<keyword evidence="8" id="KW-1185">Reference proteome</keyword>
<feature type="signal peptide" evidence="5">
    <location>
        <begin position="1"/>
        <end position="29"/>
    </location>
</feature>
<feature type="transmembrane region" description="Helical" evidence="4">
    <location>
        <begin position="1410"/>
        <end position="1430"/>
    </location>
</feature>
<dbReference type="PANTHER" id="PTHR36108:SF13">
    <property type="entry name" value="COLOSSIN-B-RELATED"/>
    <property type="match status" value="1"/>
</dbReference>
<feature type="domain" description="SpaA-like prealbumin fold" evidence="6">
    <location>
        <begin position="1207"/>
        <end position="1297"/>
    </location>
</feature>
<protein>
    <submittedName>
        <fullName evidence="7">TonB-dependent receptor</fullName>
    </submittedName>
</protein>
<evidence type="ECO:0000256" key="1">
    <source>
        <dbReference type="ARBA" id="ARBA00007257"/>
    </source>
</evidence>
<feature type="chain" id="PRO_5039314847" evidence="5">
    <location>
        <begin position="30"/>
        <end position="1438"/>
    </location>
</feature>
<evidence type="ECO:0000259" key="6">
    <source>
        <dbReference type="Pfam" id="PF17802"/>
    </source>
</evidence>
<dbReference type="InterPro" id="IPR041033">
    <property type="entry name" value="SpaA_PFL_dom_1"/>
</dbReference>
<dbReference type="PANTHER" id="PTHR36108">
    <property type="entry name" value="COLOSSIN-B-RELATED"/>
    <property type="match status" value="1"/>
</dbReference>
<evidence type="ECO:0000313" key="8">
    <source>
        <dbReference type="Proteomes" id="UP000657006"/>
    </source>
</evidence>
<evidence type="ECO:0000313" key="7">
    <source>
        <dbReference type="EMBL" id="MBC8545220.1"/>
    </source>
</evidence>
<dbReference type="Proteomes" id="UP000657006">
    <property type="component" value="Unassembled WGS sequence"/>
</dbReference>
<dbReference type="SUPFAM" id="SSF49478">
    <property type="entry name" value="Cna protein B-type domain"/>
    <property type="match status" value="1"/>
</dbReference>
<feature type="domain" description="SpaA-like prealbumin fold" evidence="6">
    <location>
        <begin position="1107"/>
        <end position="1198"/>
    </location>
</feature>
<proteinExistence type="inferred from homology"/>
<keyword evidence="7" id="KW-0675">Receptor</keyword>
<name>A0A926DXW6_9FIRM</name>
<evidence type="ECO:0000256" key="2">
    <source>
        <dbReference type="ARBA" id="ARBA00022525"/>
    </source>
</evidence>
<sequence length="1438" mass="157422">MKIKQKAPQRLLSLLLTFVMLLTAIPLSAITASAAPASDIPEEMLDSAILRALEYTGYDVQRQKDKGTLYQSGHYGSRLAANDPSILSDISYGLVLSGKDTVADNTTATGLAPNIAKFEQYGLCCASFVTYFICNYLPNIEGADTGFITEAIDATGLNPQAVVTWQTALEGLAQQGKIEKIGTSTSNVEYSKLEPGDLIIFGNAANSHIHIAVYAGTYNGADFIIHVGNERGPEISTVEAMGHSSNGDKASSPNAFYHLGDIFQAQGNIEVYKKDDKGAPLTGAVFRATDIHNPSKTYQIGPTNSAGYAKSEKALPFSTYQIEEIIFPANFQSDGTTLWTRTLDRNTPNATITINAVNVPIPGTLKIVKHSEDGEVKNVPFQISGNGINKTVRTQADGTFLLEVRPGVYEVTELTENKYEPQATMRVTVVSGQTAVITFDNVLKRGDLVVTKTAEDGFVAGKTFRLYGASLSGLPVDEYAATDSSGIARFSDVLISGDTPYTLEEVGTEDKYVIPDPQEAVIEWNKVTNKTFHNTLKKWRAAITKSDDETGTAQGDATLEHAKYGVYKGSQLVKSYFTGPNGDFVTDWYPCGDDWTIRELEPSTGYLLNPEVYYVGAEAKEYELEYNELALDVGEQIIKGRVAIIKHTDDGSTGIDTPEKGAKFELFRRAAGSYAAAKETERDILTCDEYGFAESKSLPFGWYRLHQVSGWPGREMLDDIDLFISENGKVYRYLLNNANFESRVMLVKLDKETGNTVPLAGHGYKLFDPQGKQITMTLTYPEIVEIDTFYTDAHGYLITPEPLPYGESYSAVEVQAVEPYVLDPTPVYFDILPESAEEVDGVTVIKVEKENMPQKGTITVRKDGEVFSGVATIGGSDGAPLLYQPVYSTKGLAGAKYDIVATEDVYSGGMLRYSAGQTVATLTTGPDGSDTSEPLYLSTFQIFERQAPYGMTRNPEPVTVTLSYAGQHVELTETEIHITNERQQVEIRLQKALEQDEVFGIGMNGETRNVAWGLYARETMTAADGSVIPADGLLELAYCDEAGQIVFSTDLPVDSKVYAKEYSTDGHYLLSDKEYDLEISYQGQDTPVVYLSVNDGQRIENKLIRGDVTGCKVDGDGAPVDGALIGLFRSDETAFTEENALMNCESMEGGKFGFYGVAAGDWLIREIAPAEGFVLSEKILPVTISENKQVIEITIENRWIVGSAETLKLDAEYPENTLAGAVFGIYADTNGNQKFEEGIDRYIGNMTELENGQHRMEGLRYGGYFCHEEASPSGFLQDGSYYYFAITEDGETVQVENEAGVGFLNTPIYGELEITKTDSADHAPLPNVGFRIRDSLGAVVAEGCTDENGVARFRLRAGQYTYQEFKADGYQVDSTEFPFEITEDGQIIQVTVTNEKIPTPEVPQTGDNTLIWPFIVLTGVSLGMIALLTLRRRHTGSR</sequence>
<comment type="similarity">
    <text evidence="1">Belongs to the serine-aspartate repeat-containing protein (SDr) family.</text>
</comment>
<dbReference type="Gene3D" id="3.90.1720.10">
    <property type="entry name" value="endopeptidase domain like (from Nostoc punctiforme)"/>
    <property type="match status" value="1"/>
</dbReference>
<feature type="domain" description="SpaA-like prealbumin fold" evidence="6">
    <location>
        <begin position="267"/>
        <end position="354"/>
    </location>
</feature>
<organism evidence="7 8">
    <name type="scientific">Bianquea renquensis</name>
    <dbReference type="NCBI Taxonomy" id="2763661"/>
    <lineage>
        <taxon>Bacteria</taxon>
        <taxon>Bacillati</taxon>
        <taxon>Bacillota</taxon>
        <taxon>Clostridia</taxon>
        <taxon>Eubacteriales</taxon>
        <taxon>Bianqueaceae</taxon>
        <taxon>Bianquea</taxon>
    </lineage>
</organism>
<dbReference type="RefSeq" id="WP_249290234.1">
    <property type="nucleotide sequence ID" value="NZ_JACRSQ010000057.1"/>
</dbReference>
<evidence type="ECO:0000256" key="3">
    <source>
        <dbReference type="ARBA" id="ARBA00022729"/>
    </source>
</evidence>
<keyword evidence="3 5" id="KW-0732">Signal</keyword>
<keyword evidence="2" id="KW-0964">Secreted</keyword>